<reference evidence="4" key="1">
    <citation type="journal article" date="2018" name="Nat. Microbiol.">
        <title>Leveraging single-cell genomics to expand the fungal tree of life.</title>
        <authorList>
            <person name="Ahrendt S.R."/>
            <person name="Quandt C.A."/>
            <person name="Ciobanu D."/>
            <person name="Clum A."/>
            <person name="Salamov A."/>
            <person name="Andreopoulos B."/>
            <person name="Cheng J.F."/>
            <person name="Woyke T."/>
            <person name="Pelin A."/>
            <person name="Henrissat B."/>
            <person name="Reynolds N.K."/>
            <person name="Benny G.L."/>
            <person name="Smith M.E."/>
            <person name="James T.Y."/>
            <person name="Grigoriev I.V."/>
        </authorList>
    </citation>
    <scope>NUCLEOTIDE SEQUENCE [LARGE SCALE GENOMIC DNA]</scope>
    <source>
        <strain evidence="4">Benny S71-1</strain>
    </source>
</reference>
<dbReference type="SUPFAM" id="SSF81383">
    <property type="entry name" value="F-box domain"/>
    <property type="match status" value="1"/>
</dbReference>
<sequence length="431" mass="47848">MAARQSPASHDDVTRTGHFLRRFPVFGGGGGNNASTRRTSPDTASIEVAHIARSPVQREHLSHAALHQLVTGSQAVALISRSTRAPAGRRTLRTSMDQNKQSSCRRSSPASSGRSEPILSCMGHLSHCFLRCGFGCTRKVVVQHGPDRQWTTRQPTKEQHNDDDVGGGGVAHRTHSMDVVVTLKIARRKAQLLPPEIVVAILSSLYRPKDIRAAQLTCRLWYTAAETALVHLRRRLPYAGMSILEALRTCINGMPRPSAHDVSFRRRVSQLGSDYIACNPDVVAAFHPIDPLDFIRPLIWTFLFIDREHHGLIASNNHHQPHHPRHSGDRTGATIHHVTTHTQSTQTSQLVSVTVIEAARQMLMRHLQALRLSSFFMRYAHPAGGYGAGVQALDCRYFVRLVRKEYPRGRRLDKRALQVGAITRSSTLPAA</sequence>
<dbReference type="Gene3D" id="1.20.1280.50">
    <property type="match status" value="1"/>
</dbReference>
<gene>
    <name evidence="3" type="ORF">SYNPS1DRAFT_27194</name>
</gene>
<dbReference type="AlphaFoldDB" id="A0A4V1J231"/>
<evidence type="ECO:0000313" key="4">
    <source>
        <dbReference type="Proteomes" id="UP000278143"/>
    </source>
</evidence>
<feature type="region of interest" description="Disordered" evidence="1">
    <location>
        <begin position="81"/>
        <end position="115"/>
    </location>
</feature>
<accession>A0A4V1J231</accession>
<evidence type="ECO:0000256" key="1">
    <source>
        <dbReference type="SAM" id="MobiDB-lite"/>
    </source>
</evidence>
<dbReference type="EMBL" id="KZ989262">
    <property type="protein sequence ID" value="RKP27139.1"/>
    <property type="molecule type" value="Genomic_DNA"/>
</dbReference>
<organism evidence="3 4">
    <name type="scientific">Syncephalis pseudoplumigaleata</name>
    <dbReference type="NCBI Taxonomy" id="1712513"/>
    <lineage>
        <taxon>Eukaryota</taxon>
        <taxon>Fungi</taxon>
        <taxon>Fungi incertae sedis</taxon>
        <taxon>Zoopagomycota</taxon>
        <taxon>Zoopagomycotina</taxon>
        <taxon>Zoopagomycetes</taxon>
        <taxon>Zoopagales</taxon>
        <taxon>Piptocephalidaceae</taxon>
        <taxon>Syncephalis</taxon>
    </lineage>
</organism>
<dbReference type="Proteomes" id="UP000278143">
    <property type="component" value="Unassembled WGS sequence"/>
</dbReference>
<dbReference type="Pfam" id="PF12937">
    <property type="entry name" value="F-box-like"/>
    <property type="match status" value="1"/>
</dbReference>
<feature type="domain" description="F-box" evidence="2">
    <location>
        <begin position="192"/>
        <end position="227"/>
    </location>
</feature>
<evidence type="ECO:0000313" key="3">
    <source>
        <dbReference type="EMBL" id="RKP27139.1"/>
    </source>
</evidence>
<dbReference type="InterPro" id="IPR001810">
    <property type="entry name" value="F-box_dom"/>
</dbReference>
<feature type="region of interest" description="Disordered" evidence="1">
    <location>
        <begin position="147"/>
        <end position="171"/>
    </location>
</feature>
<feature type="compositionally biased region" description="Low complexity" evidence="1">
    <location>
        <begin position="102"/>
        <end position="115"/>
    </location>
</feature>
<name>A0A4V1J231_9FUNG</name>
<dbReference type="InterPro" id="IPR036047">
    <property type="entry name" value="F-box-like_dom_sf"/>
</dbReference>
<dbReference type="CDD" id="cd09917">
    <property type="entry name" value="F-box_SF"/>
    <property type="match status" value="1"/>
</dbReference>
<dbReference type="OrthoDB" id="5594047at2759"/>
<feature type="region of interest" description="Disordered" evidence="1">
    <location>
        <begin position="1"/>
        <end position="40"/>
    </location>
</feature>
<keyword evidence="4" id="KW-1185">Reference proteome</keyword>
<proteinExistence type="predicted"/>
<protein>
    <recommendedName>
        <fullName evidence="2">F-box domain-containing protein</fullName>
    </recommendedName>
</protein>
<evidence type="ECO:0000259" key="2">
    <source>
        <dbReference type="Pfam" id="PF12937"/>
    </source>
</evidence>